<reference evidence="1 2" key="1">
    <citation type="journal article" date="2021" name="Appl. Environ. Microbiol.">
        <title>Genetic linkage and physical mapping for an oyster mushroom Pleurotus cornucopiae and QTL analysis for the trait cap color.</title>
        <authorList>
            <person name="Zhang Y."/>
            <person name="Gao W."/>
            <person name="Sonnenberg A."/>
            <person name="Chen Q."/>
            <person name="Zhang J."/>
            <person name="Huang C."/>
        </authorList>
    </citation>
    <scope>NUCLEOTIDE SEQUENCE [LARGE SCALE GENOMIC DNA]</scope>
    <source>
        <strain evidence="1">CCMSSC00406</strain>
    </source>
</reference>
<organism evidence="1 2">
    <name type="scientific">Pleurotus cornucopiae</name>
    <name type="common">Cornucopia mushroom</name>
    <dbReference type="NCBI Taxonomy" id="5321"/>
    <lineage>
        <taxon>Eukaryota</taxon>
        <taxon>Fungi</taxon>
        <taxon>Dikarya</taxon>
        <taxon>Basidiomycota</taxon>
        <taxon>Agaricomycotina</taxon>
        <taxon>Agaricomycetes</taxon>
        <taxon>Agaricomycetidae</taxon>
        <taxon>Agaricales</taxon>
        <taxon>Pleurotineae</taxon>
        <taxon>Pleurotaceae</taxon>
        <taxon>Pleurotus</taxon>
    </lineage>
</organism>
<name>A0ACB7IM85_PLECO</name>
<protein>
    <submittedName>
        <fullName evidence="1">Uncharacterized protein</fullName>
    </submittedName>
</protein>
<keyword evidence="2" id="KW-1185">Reference proteome</keyword>
<proteinExistence type="predicted"/>
<accession>A0ACB7IM85</accession>
<dbReference type="Proteomes" id="UP000824881">
    <property type="component" value="Unassembled WGS sequence"/>
</dbReference>
<sequence length="111" mass="11024">MLFNTFVVAALASLAAATPTRRNEPAAGSCSTGELQCCNSVQSADSKSLTSLFGLLGVVVGEITGLVGVTCSPVTVVGAGGAQCNAQAVCCKDNSFNGLIALGCTPINLNL</sequence>
<gene>
    <name evidence="1" type="ORF">CCMSSC00406_0001072</name>
</gene>
<evidence type="ECO:0000313" key="2">
    <source>
        <dbReference type="Proteomes" id="UP000824881"/>
    </source>
</evidence>
<evidence type="ECO:0000313" key="1">
    <source>
        <dbReference type="EMBL" id="KAG9218814.1"/>
    </source>
</evidence>
<comment type="caution">
    <text evidence="1">The sequence shown here is derived from an EMBL/GenBank/DDBJ whole genome shotgun (WGS) entry which is preliminary data.</text>
</comment>
<dbReference type="EMBL" id="WQMT02000009">
    <property type="protein sequence ID" value="KAG9218814.1"/>
    <property type="molecule type" value="Genomic_DNA"/>
</dbReference>